<evidence type="ECO:0000256" key="3">
    <source>
        <dbReference type="ARBA" id="ARBA00023125"/>
    </source>
</evidence>
<dbReference type="PANTHER" id="PTHR30055">
    <property type="entry name" value="HTH-TYPE TRANSCRIPTIONAL REGULATOR RUTR"/>
    <property type="match status" value="1"/>
</dbReference>
<feature type="DNA-binding region" description="H-T-H motif" evidence="5">
    <location>
        <begin position="39"/>
        <end position="58"/>
    </location>
</feature>
<evidence type="ECO:0000256" key="1">
    <source>
        <dbReference type="ARBA" id="ARBA00022491"/>
    </source>
</evidence>
<dbReference type="SUPFAM" id="SSF46689">
    <property type="entry name" value="Homeodomain-like"/>
    <property type="match status" value="1"/>
</dbReference>
<name>A0ABV8QJA3_9GAMM</name>
<keyword evidence="2" id="KW-0805">Transcription regulation</keyword>
<sequence>MAEASATASPARRKSKDTRAQVLEVARRLFITRGLDAVSYGDIAKEVGSTRANLHYHFGNKSELVKEVFGQTFEEVKVSLERIWLKPGLSLEERIDLLFEDARSRFGEFNKPGDELTPWSLSSRARFDFSTVDTEVVEGIAEMSRYFEECVAHAVRLAIGTGEYRADTPVQDIVMIITPLWYFGSPITQMSGIKRLKNHYDAAKRTINAAYGAGH</sequence>
<accession>A0ABV8QJA3</accession>
<protein>
    <submittedName>
        <fullName evidence="7">TetR/AcrR family transcriptional regulator</fullName>
    </submittedName>
</protein>
<dbReference type="PRINTS" id="PR00455">
    <property type="entry name" value="HTHTETR"/>
</dbReference>
<evidence type="ECO:0000256" key="5">
    <source>
        <dbReference type="PROSITE-ProRule" id="PRU00335"/>
    </source>
</evidence>
<dbReference type="InterPro" id="IPR050109">
    <property type="entry name" value="HTH-type_TetR-like_transc_reg"/>
</dbReference>
<dbReference type="Pfam" id="PF00440">
    <property type="entry name" value="TetR_N"/>
    <property type="match status" value="1"/>
</dbReference>
<dbReference type="EMBL" id="JBHSDI010000014">
    <property type="protein sequence ID" value="MFC4259637.1"/>
    <property type="molecule type" value="Genomic_DNA"/>
</dbReference>
<dbReference type="InterPro" id="IPR009057">
    <property type="entry name" value="Homeodomain-like_sf"/>
</dbReference>
<evidence type="ECO:0000313" key="7">
    <source>
        <dbReference type="EMBL" id="MFC4259637.1"/>
    </source>
</evidence>
<dbReference type="RefSeq" id="WP_379887366.1">
    <property type="nucleotide sequence ID" value="NZ_JBHSDI010000014.1"/>
</dbReference>
<keyword evidence="8" id="KW-1185">Reference proteome</keyword>
<evidence type="ECO:0000256" key="2">
    <source>
        <dbReference type="ARBA" id="ARBA00023015"/>
    </source>
</evidence>
<dbReference type="Proteomes" id="UP001595798">
    <property type="component" value="Unassembled WGS sequence"/>
</dbReference>
<feature type="domain" description="HTH tetR-type" evidence="6">
    <location>
        <begin position="16"/>
        <end position="76"/>
    </location>
</feature>
<dbReference type="PROSITE" id="PS50977">
    <property type="entry name" value="HTH_TETR_2"/>
    <property type="match status" value="1"/>
</dbReference>
<reference evidence="8" key="1">
    <citation type="journal article" date="2019" name="Int. J. Syst. Evol. Microbiol.">
        <title>The Global Catalogue of Microorganisms (GCM) 10K type strain sequencing project: providing services to taxonomists for standard genome sequencing and annotation.</title>
        <authorList>
            <consortium name="The Broad Institute Genomics Platform"/>
            <consortium name="The Broad Institute Genome Sequencing Center for Infectious Disease"/>
            <person name="Wu L."/>
            <person name="Ma J."/>
        </authorList>
    </citation>
    <scope>NUCLEOTIDE SEQUENCE [LARGE SCALE GENOMIC DNA]</scope>
    <source>
        <strain evidence="8">CECT 7297</strain>
    </source>
</reference>
<keyword evidence="4" id="KW-0804">Transcription</keyword>
<evidence type="ECO:0000256" key="4">
    <source>
        <dbReference type="ARBA" id="ARBA00023163"/>
    </source>
</evidence>
<keyword evidence="3 5" id="KW-0238">DNA-binding</keyword>
<evidence type="ECO:0000313" key="8">
    <source>
        <dbReference type="Proteomes" id="UP001595798"/>
    </source>
</evidence>
<gene>
    <name evidence="7" type="ORF">ACFOZ5_11405</name>
</gene>
<dbReference type="PANTHER" id="PTHR30055:SF175">
    <property type="entry name" value="HTH-TYPE TRANSCRIPTIONAL REPRESSOR KSTR2"/>
    <property type="match status" value="1"/>
</dbReference>
<proteinExistence type="predicted"/>
<dbReference type="InterPro" id="IPR001647">
    <property type="entry name" value="HTH_TetR"/>
</dbReference>
<dbReference type="Gene3D" id="1.10.357.10">
    <property type="entry name" value="Tetracycline Repressor, domain 2"/>
    <property type="match status" value="1"/>
</dbReference>
<comment type="caution">
    <text evidence="7">The sequence shown here is derived from an EMBL/GenBank/DDBJ whole genome shotgun (WGS) entry which is preliminary data.</text>
</comment>
<evidence type="ECO:0000259" key="6">
    <source>
        <dbReference type="PROSITE" id="PS50977"/>
    </source>
</evidence>
<keyword evidence="1" id="KW-0678">Repressor</keyword>
<organism evidence="7 8">
    <name type="scientific">Marinobacter lacisalsi</name>
    <dbReference type="NCBI Taxonomy" id="475979"/>
    <lineage>
        <taxon>Bacteria</taxon>
        <taxon>Pseudomonadati</taxon>
        <taxon>Pseudomonadota</taxon>
        <taxon>Gammaproteobacteria</taxon>
        <taxon>Pseudomonadales</taxon>
        <taxon>Marinobacteraceae</taxon>
        <taxon>Marinobacter</taxon>
    </lineage>
</organism>